<organism evidence="6 7">
    <name type="scientific">Streptomyces populi</name>
    <dbReference type="NCBI Taxonomy" id="2058924"/>
    <lineage>
        <taxon>Bacteria</taxon>
        <taxon>Bacillati</taxon>
        <taxon>Actinomycetota</taxon>
        <taxon>Actinomycetes</taxon>
        <taxon>Kitasatosporales</taxon>
        <taxon>Streptomycetaceae</taxon>
        <taxon>Streptomyces</taxon>
    </lineage>
</organism>
<gene>
    <name evidence="6" type="ORF">CW362_10440</name>
</gene>
<reference evidence="6 7" key="1">
    <citation type="submission" date="2017-12" db="EMBL/GenBank/DDBJ databases">
        <title>Streptomyces populusis sp. nov., a novel endophytic actinobacterium isolated from stems of Populus adenopoda Maxim.</title>
        <authorList>
            <person name="Wang Z."/>
        </authorList>
    </citation>
    <scope>NUCLEOTIDE SEQUENCE [LARGE SCALE GENOMIC DNA]</scope>
    <source>
        <strain evidence="6 7">A249</strain>
    </source>
</reference>
<keyword evidence="4" id="KW-0597">Phosphoprotein</keyword>
<dbReference type="CDD" id="cd17535">
    <property type="entry name" value="REC_NarL-like"/>
    <property type="match status" value="1"/>
</dbReference>
<keyword evidence="7" id="KW-1185">Reference proteome</keyword>
<evidence type="ECO:0000256" key="2">
    <source>
        <dbReference type="ARBA" id="ARBA00023125"/>
    </source>
</evidence>
<dbReference type="EMBL" id="PJOS01000014">
    <property type="protein sequence ID" value="PKT73138.1"/>
    <property type="molecule type" value="Genomic_DNA"/>
</dbReference>
<feature type="domain" description="Response regulatory" evidence="5">
    <location>
        <begin position="60"/>
        <end position="176"/>
    </location>
</feature>
<evidence type="ECO:0000259" key="5">
    <source>
        <dbReference type="PROSITE" id="PS50110"/>
    </source>
</evidence>
<dbReference type="InterPro" id="IPR001789">
    <property type="entry name" value="Sig_transdc_resp-reg_receiver"/>
</dbReference>
<dbReference type="PROSITE" id="PS50110">
    <property type="entry name" value="RESPONSE_REGULATORY"/>
    <property type="match status" value="1"/>
</dbReference>
<comment type="caution">
    <text evidence="6">The sequence shown here is derived from an EMBL/GenBank/DDBJ whole genome shotgun (WGS) entry which is preliminary data.</text>
</comment>
<dbReference type="AlphaFoldDB" id="A0A2I0ST85"/>
<evidence type="ECO:0000313" key="7">
    <source>
        <dbReference type="Proteomes" id="UP000236178"/>
    </source>
</evidence>
<proteinExistence type="predicted"/>
<feature type="modified residue" description="4-aspartylphosphate" evidence="4">
    <location>
        <position position="111"/>
    </location>
</feature>
<dbReference type="PANTHER" id="PTHR43214:SF24">
    <property type="entry name" value="TRANSCRIPTIONAL REGULATORY PROTEIN NARL-RELATED"/>
    <property type="match status" value="1"/>
</dbReference>
<evidence type="ECO:0000256" key="3">
    <source>
        <dbReference type="ARBA" id="ARBA00023163"/>
    </source>
</evidence>
<name>A0A2I0ST85_9ACTN</name>
<dbReference type="InterPro" id="IPR011006">
    <property type="entry name" value="CheY-like_superfamily"/>
</dbReference>
<keyword evidence="2" id="KW-0238">DNA-binding</keyword>
<dbReference type="Pfam" id="PF00072">
    <property type="entry name" value="Response_reg"/>
    <property type="match status" value="1"/>
</dbReference>
<protein>
    <recommendedName>
        <fullName evidence="5">Response regulatory domain-containing protein</fullName>
    </recommendedName>
</protein>
<sequence>MFPPPRRTATVAGTRMPCNHGVGERRTGCEGIVPSRTAAPSGLGVAVTPRDGHRWTMPIRLLVVDDHPLVRDTLAGALGRSALVDVVGVACDGAEAVDAVARLLPDVVLIDLVMPVMDGAEATRRLLALRPGTRVVVLTSAVGGRLERAALDAGATTILRKGTGIDAVLDAVVAGSPGNVTP</sequence>
<dbReference type="Gene3D" id="3.40.50.2300">
    <property type="match status" value="1"/>
</dbReference>
<dbReference type="SUPFAM" id="SSF52172">
    <property type="entry name" value="CheY-like"/>
    <property type="match status" value="1"/>
</dbReference>
<evidence type="ECO:0000313" key="6">
    <source>
        <dbReference type="EMBL" id="PKT73138.1"/>
    </source>
</evidence>
<dbReference type="InterPro" id="IPR039420">
    <property type="entry name" value="WalR-like"/>
</dbReference>
<evidence type="ECO:0000256" key="4">
    <source>
        <dbReference type="PROSITE-ProRule" id="PRU00169"/>
    </source>
</evidence>
<dbReference type="Proteomes" id="UP000236178">
    <property type="component" value="Unassembled WGS sequence"/>
</dbReference>
<dbReference type="OrthoDB" id="4231614at2"/>
<dbReference type="PANTHER" id="PTHR43214">
    <property type="entry name" value="TWO-COMPONENT RESPONSE REGULATOR"/>
    <property type="match status" value="1"/>
</dbReference>
<dbReference type="SMART" id="SM00448">
    <property type="entry name" value="REC"/>
    <property type="match status" value="1"/>
</dbReference>
<dbReference type="GO" id="GO:0000160">
    <property type="term" value="P:phosphorelay signal transduction system"/>
    <property type="evidence" value="ECO:0007669"/>
    <property type="project" value="InterPro"/>
</dbReference>
<keyword evidence="3" id="KW-0804">Transcription</keyword>
<accession>A0A2I0ST85</accession>
<dbReference type="GO" id="GO:0003677">
    <property type="term" value="F:DNA binding"/>
    <property type="evidence" value="ECO:0007669"/>
    <property type="project" value="UniProtKB-KW"/>
</dbReference>
<evidence type="ECO:0000256" key="1">
    <source>
        <dbReference type="ARBA" id="ARBA00023015"/>
    </source>
</evidence>
<dbReference type="InterPro" id="IPR058245">
    <property type="entry name" value="NreC/VraR/RcsB-like_REC"/>
</dbReference>
<keyword evidence="1" id="KW-0805">Transcription regulation</keyword>